<dbReference type="PANTHER" id="PTHR30244">
    <property type="entry name" value="TRANSAMINASE"/>
    <property type="match status" value="1"/>
</dbReference>
<evidence type="ECO:0000313" key="6">
    <source>
        <dbReference type="EMBL" id="QPJ66806.1"/>
    </source>
</evidence>
<feature type="active site" description="Proton acceptor" evidence="3">
    <location>
        <position position="164"/>
    </location>
</feature>
<dbReference type="PIRSF" id="PIRSF000390">
    <property type="entry name" value="PLP_StrS"/>
    <property type="match status" value="1"/>
</dbReference>
<dbReference type="InterPro" id="IPR015422">
    <property type="entry name" value="PyrdxlP-dep_Trfase_small"/>
</dbReference>
<feature type="modified residue" description="N6-(pyridoxal phosphate)lysine" evidence="4">
    <location>
        <position position="164"/>
    </location>
</feature>
<dbReference type="Gene3D" id="3.90.1150.10">
    <property type="entry name" value="Aspartate Aminotransferase, domain 1"/>
    <property type="match status" value="1"/>
</dbReference>
<proteinExistence type="inferred from homology"/>
<evidence type="ECO:0000256" key="5">
    <source>
        <dbReference type="RuleBase" id="RU004508"/>
    </source>
</evidence>
<evidence type="ECO:0000256" key="2">
    <source>
        <dbReference type="ARBA" id="ARBA00037999"/>
    </source>
</evidence>
<reference evidence="7" key="1">
    <citation type="submission" date="2020-02" db="EMBL/GenBank/DDBJ databases">
        <title>Genomic and physiological characterization of two novel Nitrospinaceae genera.</title>
        <authorList>
            <person name="Mueller A.J."/>
            <person name="Jung M.-Y."/>
            <person name="Strachan C.R."/>
            <person name="Herbold C.W."/>
            <person name="Kirkegaard R.H."/>
            <person name="Daims H."/>
        </authorList>
    </citation>
    <scope>NUCLEOTIDE SEQUENCE [LARGE SCALE GENOMIC DNA]</scope>
</reference>
<evidence type="ECO:0000256" key="3">
    <source>
        <dbReference type="PIRSR" id="PIRSR000390-1"/>
    </source>
</evidence>
<evidence type="ECO:0000256" key="1">
    <source>
        <dbReference type="ARBA" id="ARBA00022898"/>
    </source>
</evidence>
<dbReference type="GO" id="GO:0000271">
    <property type="term" value="P:polysaccharide biosynthetic process"/>
    <property type="evidence" value="ECO:0007669"/>
    <property type="project" value="TreeGrafter"/>
</dbReference>
<dbReference type="InterPro" id="IPR015421">
    <property type="entry name" value="PyrdxlP-dep_Trfase_major"/>
</dbReference>
<keyword evidence="1 4" id="KW-0663">Pyridoxal phosphate</keyword>
<dbReference type="GO" id="GO:0008483">
    <property type="term" value="F:transaminase activity"/>
    <property type="evidence" value="ECO:0007669"/>
    <property type="project" value="UniProtKB-KW"/>
</dbReference>
<gene>
    <name evidence="6" type="ORF">G3M78_08080</name>
</gene>
<organism evidence="6 7">
    <name type="scientific">Candidatus Nitrohelix vancouverensis</name>
    <dbReference type="NCBI Taxonomy" id="2705534"/>
    <lineage>
        <taxon>Bacteria</taxon>
        <taxon>Pseudomonadati</taxon>
        <taxon>Nitrospinota/Tectimicrobiota group</taxon>
        <taxon>Nitrospinota</taxon>
        <taxon>Nitrospinia</taxon>
        <taxon>Nitrospinales</taxon>
        <taxon>Nitrospinaceae</taxon>
        <taxon>Candidatus Nitrohelix</taxon>
    </lineage>
</organism>
<dbReference type="AlphaFoldDB" id="A0A7T0C594"/>
<protein>
    <submittedName>
        <fullName evidence="6">DegT/DnrJ/EryC1/StrS family aminotransferase</fullName>
    </submittedName>
</protein>
<comment type="similarity">
    <text evidence="2 5">Belongs to the DegT/DnrJ/EryC1 family.</text>
</comment>
<dbReference type="InterPro" id="IPR000653">
    <property type="entry name" value="DegT/StrS_aminotransferase"/>
</dbReference>
<dbReference type="SUPFAM" id="SSF53383">
    <property type="entry name" value="PLP-dependent transferases"/>
    <property type="match status" value="1"/>
</dbReference>
<name>A0A7T0C594_9BACT</name>
<dbReference type="InterPro" id="IPR015424">
    <property type="entry name" value="PyrdxlP-dep_Trfase"/>
</dbReference>
<dbReference type="Proteomes" id="UP000594464">
    <property type="component" value="Chromosome"/>
</dbReference>
<dbReference type="FunFam" id="3.40.640.10:FF:000089">
    <property type="entry name" value="Aminotransferase, DegT/DnrJ/EryC1/StrS family"/>
    <property type="match status" value="1"/>
</dbReference>
<dbReference type="EMBL" id="CP048620">
    <property type="protein sequence ID" value="QPJ66806.1"/>
    <property type="molecule type" value="Genomic_DNA"/>
</dbReference>
<evidence type="ECO:0000256" key="4">
    <source>
        <dbReference type="PIRSR" id="PIRSR000390-2"/>
    </source>
</evidence>
<evidence type="ECO:0000313" key="7">
    <source>
        <dbReference type="Proteomes" id="UP000594464"/>
    </source>
</evidence>
<dbReference type="Pfam" id="PF01041">
    <property type="entry name" value="DegT_DnrJ_EryC1"/>
    <property type="match status" value="1"/>
</dbReference>
<dbReference type="KEGG" id="nva:G3M78_08080"/>
<dbReference type="Gene3D" id="3.40.640.10">
    <property type="entry name" value="Type I PLP-dependent aspartate aminotransferase-like (Major domain)"/>
    <property type="match status" value="1"/>
</dbReference>
<keyword evidence="6" id="KW-0808">Transferase</keyword>
<dbReference type="GO" id="GO:0030170">
    <property type="term" value="F:pyridoxal phosphate binding"/>
    <property type="evidence" value="ECO:0007669"/>
    <property type="project" value="UniProtKB-ARBA"/>
</dbReference>
<dbReference type="CDD" id="cd00616">
    <property type="entry name" value="AHBA_syn"/>
    <property type="match status" value="1"/>
</dbReference>
<dbReference type="PANTHER" id="PTHR30244:SF36">
    <property type="entry name" value="3-OXO-GLUCOSE-6-PHOSPHATE:GLUTAMATE AMINOTRANSFERASE"/>
    <property type="match status" value="1"/>
</dbReference>
<sequence length="348" mass="37937">MADVIRSGHFILGGKVKEMESQVASYCETPHAVGVSSGTDALIISLMAAGVGPGDEVITTPFTFFATVGAIARLGATPVFVDIEPNSFNIDPALIEERITPKTKAILPVHLYGQCANMDAINKLASAHKLTVIEDAAQAIGSKYQNRPAGSLGDYGCFSFFPTKNLGGFGDGGLVTVKDEALYKQLSILRVHGAEPKYYHQVVGGNFRIDAIQAAVVSAKLKYLDGWIRRRQENAARYTSMIRKAGLSERIDTPACVEPGHSYNQYVVRIPKDRDAMRTFLGERGVASEIYYPVPLHLQECFASLGYKKGDFPHAEDAADQVLALPISHEVTEQQQTHVVNMLKAFYQ</sequence>
<accession>A0A7T0C594</accession>
<keyword evidence="6" id="KW-0032">Aminotransferase</keyword>